<dbReference type="EMBL" id="LT670844">
    <property type="protein sequence ID" value="SHL19287.1"/>
    <property type="molecule type" value="Genomic_DNA"/>
</dbReference>
<evidence type="ECO:0000256" key="2">
    <source>
        <dbReference type="SAM" id="SignalP"/>
    </source>
</evidence>
<evidence type="ECO:0000313" key="3">
    <source>
        <dbReference type="EMBL" id="SHL19287.1"/>
    </source>
</evidence>
<dbReference type="OrthoDB" id="8254808at2"/>
<reference evidence="3 4" key="1">
    <citation type="submission" date="2016-11" db="EMBL/GenBank/DDBJ databases">
        <authorList>
            <person name="Jaros S."/>
            <person name="Januszkiewicz K."/>
            <person name="Wedrychowicz H."/>
        </authorList>
    </citation>
    <scope>NUCLEOTIDE SEQUENCE [LARGE SCALE GENOMIC DNA]</scope>
    <source>
        <strain evidence="3 4">GAS499</strain>
    </source>
</reference>
<evidence type="ECO:0000256" key="1">
    <source>
        <dbReference type="SAM" id="MobiDB-lite"/>
    </source>
</evidence>
<protein>
    <submittedName>
        <fullName evidence="3">Uncharacterized protein</fullName>
    </submittedName>
</protein>
<feature type="signal peptide" evidence="2">
    <location>
        <begin position="1"/>
        <end position="23"/>
    </location>
</feature>
<sequence>MKLVKTSAIALAVSAILAGPVLAQGASSDTQIRGGAQGKSNMQGGMTGGSDTDLNAQQSAPGEKAGVNAKGRGTVGAATGATKGTGGAMSDPAAPGKRY</sequence>
<feature type="chain" id="PRO_5012252139" evidence="2">
    <location>
        <begin position="24"/>
        <end position="99"/>
    </location>
</feature>
<dbReference type="AlphaFoldDB" id="A0A1M6YM39"/>
<organism evidence="3 4">
    <name type="scientific">Bradyrhizobium lablabi</name>
    <dbReference type="NCBI Taxonomy" id="722472"/>
    <lineage>
        <taxon>Bacteria</taxon>
        <taxon>Pseudomonadati</taxon>
        <taxon>Pseudomonadota</taxon>
        <taxon>Alphaproteobacteria</taxon>
        <taxon>Hyphomicrobiales</taxon>
        <taxon>Nitrobacteraceae</taxon>
        <taxon>Bradyrhizobium</taxon>
    </lineage>
</organism>
<feature type="compositionally biased region" description="Low complexity" evidence="1">
    <location>
        <begin position="69"/>
        <end position="82"/>
    </location>
</feature>
<accession>A0A1M6YM39</accession>
<keyword evidence="2" id="KW-0732">Signal</keyword>
<evidence type="ECO:0000313" key="4">
    <source>
        <dbReference type="Proteomes" id="UP000189935"/>
    </source>
</evidence>
<dbReference type="RefSeq" id="WP_079542634.1">
    <property type="nucleotide sequence ID" value="NZ_LT670844.1"/>
</dbReference>
<gene>
    <name evidence="3" type="ORF">SAMN05444159_5264</name>
</gene>
<feature type="compositionally biased region" description="Polar residues" evidence="1">
    <location>
        <begin position="38"/>
        <end position="60"/>
    </location>
</feature>
<proteinExistence type="predicted"/>
<dbReference type="Proteomes" id="UP000189935">
    <property type="component" value="Chromosome I"/>
</dbReference>
<name>A0A1M6YM39_9BRAD</name>
<feature type="region of interest" description="Disordered" evidence="1">
    <location>
        <begin position="24"/>
        <end position="99"/>
    </location>
</feature>